<dbReference type="Proteomes" id="UP000197535">
    <property type="component" value="Unassembled WGS sequence"/>
</dbReference>
<dbReference type="InterPro" id="IPR000847">
    <property type="entry name" value="LysR_HTH_N"/>
</dbReference>
<dbReference type="Pfam" id="PF00126">
    <property type="entry name" value="HTH_1"/>
    <property type="match status" value="1"/>
</dbReference>
<dbReference type="GO" id="GO:0003700">
    <property type="term" value="F:DNA-binding transcription factor activity"/>
    <property type="evidence" value="ECO:0007669"/>
    <property type="project" value="InterPro"/>
</dbReference>
<evidence type="ECO:0000256" key="4">
    <source>
        <dbReference type="ARBA" id="ARBA00023163"/>
    </source>
</evidence>
<comment type="caution">
    <text evidence="7">The sequence shown here is derived from an EMBL/GenBank/DDBJ whole genome shotgun (WGS) entry which is preliminary data.</text>
</comment>
<evidence type="ECO:0000256" key="5">
    <source>
        <dbReference type="SAM" id="Phobius"/>
    </source>
</evidence>
<dbReference type="SUPFAM" id="SSF46785">
    <property type="entry name" value="Winged helix' DNA-binding domain"/>
    <property type="match status" value="1"/>
</dbReference>
<protein>
    <submittedName>
        <fullName evidence="7">LysR family transcriptional regulator</fullName>
    </submittedName>
</protein>
<reference evidence="7 8" key="1">
    <citation type="submission" date="2016-02" db="EMBL/GenBank/DDBJ databases">
        <authorList>
            <person name="Wen L."/>
            <person name="He K."/>
            <person name="Yang H."/>
        </authorList>
    </citation>
    <scope>NUCLEOTIDE SEQUENCE [LARGE SCALE GENOMIC DNA]</scope>
    <source>
        <strain evidence="7 8">TSA40</strain>
    </source>
</reference>
<dbReference type="OrthoDB" id="570111at2"/>
<accession>A0A254TKE2</accession>
<comment type="similarity">
    <text evidence="1">Belongs to the LysR transcriptional regulatory family.</text>
</comment>
<dbReference type="Gene3D" id="1.10.10.10">
    <property type="entry name" value="Winged helix-like DNA-binding domain superfamily/Winged helix DNA-binding domain"/>
    <property type="match status" value="1"/>
</dbReference>
<keyword evidence="5" id="KW-1133">Transmembrane helix</keyword>
<dbReference type="InterPro" id="IPR036390">
    <property type="entry name" value="WH_DNA-bd_sf"/>
</dbReference>
<sequence length="296" mass="32976">MKSSYAKMQSILSPADLELVLALARGRSLQGAAERLRVDTSTVFRSIKRIEKDLGALLFERGRQGYLPTELGRELAGYAERIETQLQEAREVAARGGSEPAGALRITTTDTVLNGLLLPVLGRFTAEYPQVELELIATNTLANLSQRDADVAIRATRKPPEHLVGSHLGSIPSAVYASQDYVDRMDGRIDLETADWIALDESLADHPSVRWRRQRFPKVQPRYRCNSVLSVAGSVVWGLGIGVAPMFLLRDHPQARVVEGPVAELEAGLWMLAHPDIRHLKRVKLLFDFLREHVRM</sequence>
<keyword evidence="4" id="KW-0804">Transcription</keyword>
<dbReference type="InterPro" id="IPR036388">
    <property type="entry name" value="WH-like_DNA-bd_sf"/>
</dbReference>
<name>A0A254TKE2_9BURK</name>
<feature type="transmembrane region" description="Helical" evidence="5">
    <location>
        <begin position="228"/>
        <end position="249"/>
    </location>
</feature>
<dbReference type="GO" id="GO:0003677">
    <property type="term" value="F:DNA binding"/>
    <property type="evidence" value="ECO:0007669"/>
    <property type="project" value="UniProtKB-KW"/>
</dbReference>
<keyword evidence="5" id="KW-0472">Membrane</keyword>
<keyword evidence="8" id="KW-1185">Reference proteome</keyword>
<dbReference type="RefSeq" id="WP_088707928.1">
    <property type="nucleotide sequence ID" value="NZ_LSTO01000001.1"/>
</dbReference>
<feature type="domain" description="HTH lysR-type" evidence="6">
    <location>
        <begin position="12"/>
        <end position="69"/>
    </location>
</feature>
<keyword evidence="2" id="KW-0805">Transcription regulation</keyword>
<evidence type="ECO:0000256" key="2">
    <source>
        <dbReference type="ARBA" id="ARBA00023015"/>
    </source>
</evidence>
<evidence type="ECO:0000313" key="8">
    <source>
        <dbReference type="Proteomes" id="UP000197535"/>
    </source>
</evidence>
<keyword evidence="5" id="KW-0812">Transmembrane</keyword>
<evidence type="ECO:0000259" key="6">
    <source>
        <dbReference type="PROSITE" id="PS50931"/>
    </source>
</evidence>
<dbReference type="EMBL" id="LSTO01000001">
    <property type="protein sequence ID" value="OWW21073.1"/>
    <property type="molecule type" value="Genomic_DNA"/>
</dbReference>
<dbReference type="PANTHER" id="PTHR30579:SF3">
    <property type="entry name" value="TRANSCRIPTIONAL REGULATORY PROTEIN"/>
    <property type="match status" value="1"/>
</dbReference>
<evidence type="ECO:0000313" key="7">
    <source>
        <dbReference type="EMBL" id="OWW21073.1"/>
    </source>
</evidence>
<evidence type="ECO:0000256" key="1">
    <source>
        <dbReference type="ARBA" id="ARBA00009437"/>
    </source>
</evidence>
<dbReference type="InterPro" id="IPR005119">
    <property type="entry name" value="LysR_subst-bd"/>
</dbReference>
<dbReference type="AlphaFoldDB" id="A0A254TKE2"/>
<dbReference type="PANTHER" id="PTHR30579">
    <property type="entry name" value="TRANSCRIPTIONAL REGULATOR"/>
    <property type="match status" value="1"/>
</dbReference>
<dbReference type="Pfam" id="PF03466">
    <property type="entry name" value="LysR_substrate"/>
    <property type="match status" value="1"/>
</dbReference>
<dbReference type="Gene3D" id="3.40.190.290">
    <property type="match status" value="1"/>
</dbReference>
<dbReference type="SUPFAM" id="SSF53850">
    <property type="entry name" value="Periplasmic binding protein-like II"/>
    <property type="match status" value="1"/>
</dbReference>
<dbReference type="PROSITE" id="PS50931">
    <property type="entry name" value="HTH_LYSR"/>
    <property type="match status" value="1"/>
</dbReference>
<dbReference type="InterPro" id="IPR050176">
    <property type="entry name" value="LTTR"/>
</dbReference>
<keyword evidence="3" id="KW-0238">DNA-binding</keyword>
<evidence type="ECO:0000256" key="3">
    <source>
        <dbReference type="ARBA" id="ARBA00023125"/>
    </source>
</evidence>
<organism evidence="7 8">
    <name type="scientific">Noviherbaspirillum denitrificans</name>
    <dbReference type="NCBI Taxonomy" id="1968433"/>
    <lineage>
        <taxon>Bacteria</taxon>
        <taxon>Pseudomonadati</taxon>
        <taxon>Pseudomonadota</taxon>
        <taxon>Betaproteobacteria</taxon>
        <taxon>Burkholderiales</taxon>
        <taxon>Oxalobacteraceae</taxon>
        <taxon>Noviherbaspirillum</taxon>
    </lineage>
</organism>
<proteinExistence type="inferred from homology"/>
<gene>
    <name evidence="7" type="ORF">AYR66_17920</name>
</gene>